<feature type="region of interest" description="Disordered" evidence="1">
    <location>
        <begin position="1"/>
        <end position="31"/>
    </location>
</feature>
<sequence length="31" mass="3455">MSTFPSEAYPDIKDVQETKSLRGISSNSLRP</sequence>
<evidence type="ECO:0000313" key="2">
    <source>
        <dbReference type="EMBL" id="MBW95116.1"/>
    </source>
</evidence>
<proteinExistence type="predicted"/>
<dbReference type="EMBL" id="GGEC01014633">
    <property type="protein sequence ID" value="MBW95116.1"/>
    <property type="molecule type" value="Transcribed_RNA"/>
</dbReference>
<protein>
    <submittedName>
        <fullName evidence="2">Uncharacterized protein</fullName>
    </submittedName>
</protein>
<organism evidence="2">
    <name type="scientific">Rhizophora mucronata</name>
    <name type="common">Asiatic mangrove</name>
    <dbReference type="NCBI Taxonomy" id="61149"/>
    <lineage>
        <taxon>Eukaryota</taxon>
        <taxon>Viridiplantae</taxon>
        <taxon>Streptophyta</taxon>
        <taxon>Embryophyta</taxon>
        <taxon>Tracheophyta</taxon>
        <taxon>Spermatophyta</taxon>
        <taxon>Magnoliopsida</taxon>
        <taxon>eudicotyledons</taxon>
        <taxon>Gunneridae</taxon>
        <taxon>Pentapetalae</taxon>
        <taxon>rosids</taxon>
        <taxon>fabids</taxon>
        <taxon>Malpighiales</taxon>
        <taxon>Rhizophoraceae</taxon>
        <taxon>Rhizophora</taxon>
    </lineage>
</organism>
<reference evidence="2" key="1">
    <citation type="submission" date="2018-02" db="EMBL/GenBank/DDBJ databases">
        <title>Rhizophora mucronata_Transcriptome.</title>
        <authorList>
            <person name="Meera S.P."/>
            <person name="Sreeshan A."/>
            <person name="Augustine A."/>
        </authorList>
    </citation>
    <scope>NUCLEOTIDE SEQUENCE</scope>
    <source>
        <tissue evidence="2">Leaf</tissue>
    </source>
</reference>
<accession>A0A2P2JNR2</accession>
<feature type="compositionally biased region" description="Basic and acidic residues" evidence="1">
    <location>
        <begin position="10"/>
        <end position="20"/>
    </location>
</feature>
<name>A0A2P2JNR2_RHIMU</name>
<dbReference type="AlphaFoldDB" id="A0A2P2JNR2"/>
<evidence type="ECO:0000256" key="1">
    <source>
        <dbReference type="SAM" id="MobiDB-lite"/>
    </source>
</evidence>